<dbReference type="NCBIfam" id="NF038075">
    <property type="entry name" value="fam_STM4013"/>
    <property type="match status" value="1"/>
</dbReference>
<protein>
    <submittedName>
        <fullName evidence="3">Putative membrane-associated, metal-dependent hydrolase</fullName>
    </submittedName>
</protein>
<keyword evidence="3" id="KW-0378">Hydrolase</keyword>
<feature type="region of interest" description="Disordered" evidence="1">
    <location>
        <begin position="1"/>
        <end position="20"/>
    </location>
</feature>
<sequence length="334" mass="37360">MSDDAIHDDSMNDNSMNDDLMNDDLMNDDLMNDDLINDNLMHENVTCQEALREVPAGLFGRTLNALQPDVDMNKIAGSHDILFICLDTLRYDVAAEEEAKGTTPVLNRYGPWEKCQAPGNFTYPSHHAMFAGFLPCPYDAKSIADRQPLFFPVNAGMGKRAPAGAFGFSGATIMEGLEKAGYDTWCVGGVAFFDKRSDLGRVFPGYFRHSYWNPSFACPVKDSTRNQVDFLLKKIEKADRSIPVFLYLNIDAIHYPNYFYLDGAVHDSLESHGAALRYVDGQLGRLFERWKSVRGSTFVICCSDHGTCYGEDGCQFHGINHPAVTTVPYKHFTL</sequence>
<feature type="domain" description="Sulfatase N-terminal" evidence="2">
    <location>
        <begin position="80"/>
        <end position="321"/>
    </location>
</feature>
<reference evidence="3 4" key="1">
    <citation type="submission" date="2015-09" db="EMBL/GenBank/DDBJ databases">
        <authorList>
            <consortium name="Pathogen Informatics"/>
        </authorList>
    </citation>
    <scope>NUCLEOTIDE SEQUENCE [LARGE SCALE GENOMIC DNA]</scope>
    <source>
        <strain evidence="3 4">2789STDY5608850</strain>
    </source>
</reference>
<dbReference type="InterPro" id="IPR047838">
    <property type="entry name" value="STM4013-like"/>
</dbReference>
<dbReference type="InterPro" id="IPR000917">
    <property type="entry name" value="Sulfatase_N"/>
</dbReference>
<proteinExistence type="predicted"/>
<feature type="compositionally biased region" description="Basic and acidic residues" evidence="1">
    <location>
        <begin position="1"/>
        <end position="10"/>
    </location>
</feature>
<evidence type="ECO:0000313" key="3">
    <source>
        <dbReference type="EMBL" id="CUN56991.1"/>
    </source>
</evidence>
<dbReference type="GO" id="GO:0016787">
    <property type="term" value="F:hydrolase activity"/>
    <property type="evidence" value="ECO:0007669"/>
    <property type="project" value="UniProtKB-KW"/>
</dbReference>
<evidence type="ECO:0000256" key="1">
    <source>
        <dbReference type="SAM" id="MobiDB-lite"/>
    </source>
</evidence>
<dbReference type="Gene3D" id="3.40.720.10">
    <property type="entry name" value="Alkaline Phosphatase, subunit A"/>
    <property type="match status" value="1"/>
</dbReference>
<evidence type="ECO:0000259" key="2">
    <source>
        <dbReference type="Pfam" id="PF00884"/>
    </source>
</evidence>
<accession>A0A173XYB6</accession>
<evidence type="ECO:0000313" key="4">
    <source>
        <dbReference type="Proteomes" id="UP000095651"/>
    </source>
</evidence>
<dbReference type="EMBL" id="CYZE01000001">
    <property type="protein sequence ID" value="CUN56991.1"/>
    <property type="molecule type" value="Genomic_DNA"/>
</dbReference>
<dbReference type="Pfam" id="PF00884">
    <property type="entry name" value="Sulfatase"/>
    <property type="match status" value="1"/>
</dbReference>
<dbReference type="Proteomes" id="UP000095651">
    <property type="component" value="Unassembled WGS sequence"/>
</dbReference>
<organism evidence="3 4">
    <name type="scientific">Hungatella hathewayi</name>
    <dbReference type="NCBI Taxonomy" id="154046"/>
    <lineage>
        <taxon>Bacteria</taxon>
        <taxon>Bacillati</taxon>
        <taxon>Bacillota</taxon>
        <taxon>Clostridia</taxon>
        <taxon>Lachnospirales</taxon>
        <taxon>Lachnospiraceae</taxon>
        <taxon>Hungatella</taxon>
    </lineage>
</organism>
<dbReference type="RefSeq" id="WP_148549585.1">
    <property type="nucleotide sequence ID" value="NZ_CABIXC010000001.1"/>
</dbReference>
<name>A0A173XYB6_9FIRM</name>
<dbReference type="InterPro" id="IPR017850">
    <property type="entry name" value="Alkaline_phosphatase_core_sf"/>
</dbReference>
<dbReference type="SUPFAM" id="SSF53649">
    <property type="entry name" value="Alkaline phosphatase-like"/>
    <property type="match status" value="1"/>
</dbReference>
<dbReference type="AlphaFoldDB" id="A0A173XYB6"/>
<gene>
    <name evidence="3" type="ORF">ERS852407_00589</name>
</gene>